<protein>
    <submittedName>
        <fullName evidence="7">Glycoside hydrolase family 16 protein</fullName>
    </submittedName>
</protein>
<dbReference type="InterPro" id="IPR000757">
    <property type="entry name" value="Beta-glucanase-like"/>
</dbReference>
<evidence type="ECO:0000259" key="6">
    <source>
        <dbReference type="PROSITE" id="PS51762"/>
    </source>
</evidence>
<feature type="region of interest" description="Disordered" evidence="4">
    <location>
        <begin position="54"/>
        <end position="75"/>
    </location>
</feature>
<name>A0A0F7SP25_PHARH</name>
<evidence type="ECO:0000256" key="4">
    <source>
        <dbReference type="SAM" id="MobiDB-lite"/>
    </source>
</evidence>
<evidence type="ECO:0000256" key="2">
    <source>
        <dbReference type="ARBA" id="ARBA00022801"/>
    </source>
</evidence>
<dbReference type="Pfam" id="PF26113">
    <property type="entry name" value="GH16_XgeA"/>
    <property type="match status" value="1"/>
</dbReference>
<evidence type="ECO:0000313" key="7">
    <source>
        <dbReference type="EMBL" id="CED83827.1"/>
    </source>
</evidence>
<dbReference type="FunFam" id="2.60.120.200:FF:000114">
    <property type="entry name" value="Probable endo-1,3(4)-beta-glucanase NFIA_089530"/>
    <property type="match status" value="1"/>
</dbReference>
<keyword evidence="2 7" id="KW-0378">Hydrolase</keyword>
<dbReference type="PANTHER" id="PTHR10963">
    <property type="entry name" value="GLYCOSYL HYDROLASE-RELATED"/>
    <property type="match status" value="1"/>
</dbReference>
<dbReference type="GO" id="GO:0009251">
    <property type="term" value="P:glucan catabolic process"/>
    <property type="evidence" value="ECO:0007669"/>
    <property type="project" value="TreeGrafter"/>
</dbReference>
<sequence length="463" mass="47635">MLFPTTAATLLPLTLLLASTVVEASSHNDRRRISHRRRIPSALEVYNSDAEKINAPTQSVERRKRSSCSVSTDDSSSVYASASASASASAHGSSSSATAASSSASVSAPSSSVVKNSSTAAAASTTSAVAVQAAVQSATATSSSAAASASATSTSSWKLDLEASGSTFLDSWTFWDYTDPTHGTVTYVDQATATSGNLTSVNAAGNVILNVDQTEVVTGGRKSIRLHSTYIFNGGLIIADIAHLPTGCGTWPAFWSNGPNWPAGGEIDIMEGTHSVSYNQVSVHTAPGCTIPADFGATAVLATGDFTSTDCSAANTGNQGCGEVASSSTNSFGSGFNSQGGGVYAMKWDDSGISVHYFARSQVPSDITNGSPEPSAWGTPMANFPSTTCNTSTFFKDHFAIFDTTFCGDWAAGNWATAGTAGGSESCATKTGYSTCADYVLNQGSAFSEAYWEVASIKYYQPA</sequence>
<dbReference type="InterPro" id="IPR013320">
    <property type="entry name" value="ConA-like_dom_sf"/>
</dbReference>
<keyword evidence="3" id="KW-0326">Glycosidase</keyword>
<accession>A0A0F7SP25</accession>
<evidence type="ECO:0000256" key="3">
    <source>
        <dbReference type="ARBA" id="ARBA00023295"/>
    </source>
</evidence>
<keyword evidence="5" id="KW-0732">Signal</keyword>
<dbReference type="PROSITE" id="PS51762">
    <property type="entry name" value="GH16_2"/>
    <property type="match status" value="1"/>
</dbReference>
<reference evidence="7" key="1">
    <citation type="submission" date="2014-08" db="EMBL/GenBank/DDBJ databases">
        <authorList>
            <person name="Sharma Rahul"/>
            <person name="Thines Marco"/>
        </authorList>
    </citation>
    <scope>NUCLEOTIDE SEQUENCE</scope>
</reference>
<dbReference type="SUPFAM" id="SSF49899">
    <property type="entry name" value="Concanavalin A-like lectins/glucanases"/>
    <property type="match status" value="1"/>
</dbReference>
<feature type="chain" id="PRO_5002522054" evidence="5">
    <location>
        <begin position="25"/>
        <end position="463"/>
    </location>
</feature>
<comment type="similarity">
    <text evidence="1">Belongs to the glycosyl hydrolase 16 family.</text>
</comment>
<feature type="signal peptide" evidence="5">
    <location>
        <begin position="1"/>
        <end position="24"/>
    </location>
</feature>
<dbReference type="GO" id="GO:0004553">
    <property type="term" value="F:hydrolase activity, hydrolyzing O-glycosyl compounds"/>
    <property type="evidence" value="ECO:0007669"/>
    <property type="project" value="InterPro"/>
</dbReference>
<organism evidence="7">
    <name type="scientific">Phaffia rhodozyma</name>
    <name type="common">Yeast</name>
    <name type="synonym">Xanthophyllomyces dendrorhous</name>
    <dbReference type="NCBI Taxonomy" id="264483"/>
    <lineage>
        <taxon>Eukaryota</taxon>
        <taxon>Fungi</taxon>
        <taxon>Dikarya</taxon>
        <taxon>Basidiomycota</taxon>
        <taxon>Agaricomycotina</taxon>
        <taxon>Tremellomycetes</taxon>
        <taxon>Cystofilobasidiales</taxon>
        <taxon>Mrakiaceae</taxon>
        <taxon>Phaffia</taxon>
    </lineage>
</organism>
<evidence type="ECO:0000256" key="1">
    <source>
        <dbReference type="ARBA" id="ARBA00006865"/>
    </source>
</evidence>
<dbReference type="PANTHER" id="PTHR10963:SF24">
    <property type="entry name" value="GLYCOSIDASE C21B10.07-RELATED"/>
    <property type="match status" value="1"/>
</dbReference>
<evidence type="ECO:0000256" key="5">
    <source>
        <dbReference type="SAM" id="SignalP"/>
    </source>
</evidence>
<dbReference type="InterPro" id="IPR050546">
    <property type="entry name" value="Glycosyl_Hydrlase_16"/>
</dbReference>
<proteinExistence type="inferred from homology"/>
<dbReference type="Gene3D" id="2.60.120.200">
    <property type="match status" value="1"/>
</dbReference>
<feature type="domain" description="GH16" evidence="6">
    <location>
        <begin position="147"/>
        <end position="419"/>
    </location>
</feature>
<dbReference type="CDD" id="cd02181">
    <property type="entry name" value="GH16_fungal_Lam16A_glucanase"/>
    <property type="match status" value="1"/>
</dbReference>
<dbReference type="EMBL" id="LN483157">
    <property type="protein sequence ID" value="CED83827.1"/>
    <property type="molecule type" value="Genomic_DNA"/>
</dbReference>
<dbReference type="AlphaFoldDB" id="A0A0F7SP25"/>